<comment type="pathway">
    <text evidence="1">Cofactor biosynthesis; tetrahydrofolate biosynthesis; 2-amino-4-hydroxy-6-hydroxymethyl-7,8-dihydropteridine diphosphate from 7,8-dihydroneopterin triphosphate: step 4/4.</text>
</comment>
<dbReference type="UniPathway" id="UPA00077">
    <property type="reaction ID" value="UER00155"/>
</dbReference>
<name>A0A0K2ZZT8_9XANT</name>
<evidence type="ECO:0000256" key="7">
    <source>
        <dbReference type="ARBA" id="ARBA00022777"/>
    </source>
</evidence>
<keyword evidence="7 14" id="KW-0418">Kinase</keyword>
<evidence type="ECO:0000256" key="1">
    <source>
        <dbReference type="ARBA" id="ARBA00005051"/>
    </source>
</evidence>
<dbReference type="GO" id="GO:0046654">
    <property type="term" value="P:tetrahydrofolate biosynthetic process"/>
    <property type="evidence" value="ECO:0007669"/>
    <property type="project" value="UniProtKB-UniPathway"/>
</dbReference>
<comment type="similarity">
    <text evidence="2">Belongs to the HPPK family.</text>
</comment>
<keyword evidence="8" id="KW-0067">ATP-binding</keyword>
<organism evidence="14 15">
    <name type="scientific">Xanthomonas graminis pv. arrhenatheri LMG 727</name>
    <dbReference type="NCBI Taxonomy" id="1195923"/>
    <lineage>
        <taxon>Bacteria</taxon>
        <taxon>Pseudomonadati</taxon>
        <taxon>Pseudomonadota</taxon>
        <taxon>Gammaproteobacteria</taxon>
        <taxon>Lysobacterales</taxon>
        <taxon>Lysobacteraceae</taxon>
        <taxon>Xanthomonas</taxon>
        <taxon>Xanthomonas translucens group</taxon>
        <taxon>Xanthomonas graminis</taxon>
    </lineage>
</organism>
<evidence type="ECO:0000256" key="10">
    <source>
        <dbReference type="ARBA" id="ARBA00029409"/>
    </source>
</evidence>
<dbReference type="NCBIfam" id="TIGR01498">
    <property type="entry name" value="folK"/>
    <property type="match status" value="1"/>
</dbReference>
<dbReference type="Pfam" id="PF01288">
    <property type="entry name" value="HPPK"/>
    <property type="match status" value="1"/>
</dbReference>
<evidence type="ECO:0000313" key="15">
    <source>
        <dbReference type="Proteomes" id="UP000046187"/>
    </source>
</evidence>
<dbReference type="EMBL" id="CXOI01000059">
    <property type="protein sequence ID" value="CTP91331.1"/>
    <property type="molecule type" value="Genomic_DNA"/>
</dbReference>
<dbReference type="AlphaFoldDB" id="A0A0K2ZZT8"/>
<dbReference type="InterPro" id="IPR035907">
    <property type="entry name" value="Hppk_sf"/>
</dbReference>
<dbReference type="Gene3D" id="3.30.70.560">
    <property type="entry name" value="7,8-Dihydro-6-hydroxymethylpterin-pyrophosphokinase HPPK"/>
    <property type="match status" value="1"/>
</dbReference>
<dbReference type="SUPFAM" id="SSF55083">
    <property type="entry name" value="6-hydroxymethyl-7,8-dihydropterin pyrophosphokinase, HPPK"/>
    <property type="match status" value="1"/>
</dbReference>
<evidence type="ECO:0000256" key="8">
    <source>
        <dbReference type="ARBA" id="ARBA00022840"/>
    </source>
</evidence>
<feature type="domain" description="7,8-dihydro-6-hydroxymethylpterin-pyrophosphokinase" evidence="13">
    <location>
        <begin position="6"/>
        <end position="129"/>
    </location>
</feature>
<evidence type="ECO:0000313" key="14">
    <source>
        <dbReference type="EMBL" id="CTP91331.1"/>
    </source>
</evidence>
<protein>
    <recommendedName>
        <fullName evidence="4">2-amino-4-hydroxy-6-hydroxymethyldihydropteridine pyrophosphokinase</fullName>
        <ecNumber evidence="3">2.7.6.3</ecNumber>
    </recommendedName>
    <alternativeName>
        <fullName evidence="11">6-hydroxymethyl-7,8-dihydropterin pyrophosphokinase</fullName>
    </alternativeName>
    <alternativeName>
        <fullName evidence="12">7,8-dihydro-6-hydroxymethylpterin-pyrophosphokinase</fullName>
    </alternativeName>
</protein>
<dbReference type="EC" id="2.7.6.3" evidence="3"/>
<evidence type="ECO:0000256" key="3">
    <source>
        <dbReference type="ARBA" id="ARBA00013253"/>
    </source>
</evidence>
<evidence type="ECO:0000256" key="5">
    <source>
        <dbReference type="ARBA" id="ARBA00022679"/>
    </source>
</evidence>
<reference evidence="15" key="1">
    <citation type="submission" date="2015-07" db="EMBL/GenBank/DDBJ databases">
        <authorList>
            <person name="Wibberg D."/>
        </authorList>
    </citation>
    <scope>NUCLEOTIDE SEQUENCE [LARGE SCALE GENOMIC DNA]</scope>
</reference>
<dbReference type="GO" id="GO:0046656">
    <property type="term" value="P:folic acid biosynthetic process"/>
    <property type="evidence" value="ECO:0007669"/>
    <property type="project" value="UniProtKB-KW"/>
</dbReference>
<keyword evidence="6" id="KW-0547">Nucleotide-binding</keyword>
<dbReference type="Proteomes" id="UP000046187">
    <property type="component" value="Unassembled WGS sequence"/>
</dbReference>
<dbReference type="RefSeq" id="WP_053836318.1">
    <property type="nucleotide sequence ID" value="NZ_CXOI01000059.1"/>
</dbReference>
<evidence type="ECO:0000256" key="12">
    <source>
        <dbReference type="ARBA" id="ARBA00033413"/>
    </source>
</evidence>
<accession>A0A0K2ZZT8</accession>
<proteinExistence type="inferred from homology"/>
<evidence type="ECO:0000256" key="2">
    <source>
        <dbReference type="ARBA" id="ARBA00005810"/>
    </source>
</evidence>
<evidence type="ECO:0000256" key="6">
    <source>
        <dbReference type="ARBA" id="ARBA00022741"/>
    </source>
</evidence>
<keyword evidence="9" id="KW-0289">Folate biosynthesis</keyword>
<dbReference type="GO" id="GO:0003848">
    <property type="term" value="F:2-amino-4-hydroxy-6-hydroxymethyldihydropteridine diphosphokinase activity"/>
    <property type="evidence" value="ECO:0007669"/>
    <property type="project" value="UniProtKB-EC"/>
</dbReference>
<evidence type="ECO:0000259" key="13">
    <source>
        <dbReference type="Pfam" id="PF01288"/>
    </source>
</evidence>
<dbReference type="GO" id="GO:0016301">
    <property type="term" value="F:kinase activity"/>
    <property type="evidence" value="ECO:0007669"/>
    <property type="project" value="UniProtKB-KW"/>
</dbReference>
<dbReference type="GO" id="GO:0005524">
    <property type="term" value="F:ATP binding"/>
    <property type="evidence" value="ECO:0007669"/>
    <property type="project" value="UniProtKB-KW"/>
</dbReference>
<dbReference type="CDD" id="cd00483">
    <property type="entry name" value="HPPK"/>
    <property type="match status" value="1"/>
</dbReference>
<evidence type="ECO:0000256" key="9">
    <source>
        <dbReference type="ARBA" id="ARBA00022909"/>
    </source>
</evidence>
<gene>
    <name evidence="14" type="primary">folK</name>
    <name evidence="14" type="ORF">XTALMG727_3391</name>
</gene>
<keyword evidence="5 14" id="KW-0808">Transferase</keyword>
<comment type="function">
    <text evidence="10">Catalyzes the transfer of pyrophosphate from adenosine triphosphate (ATP) to 6-hydroxymethyl-7,8-dihydropterin, an enzymatic step in folate biosynthesis pathway.</text>
</comment>
<evidence type="ECO:0000256" key="4">
    <source>
        <dbReference type="ARBA" id="ARBA00016218"/>
    </source>
</evidence>
<dbReference type="PANTHER" id="PTHR43071:SF1">
    <property type="entry name" value="2-AMINO-4-HYDROXY-6-HYDROXYMETHYLDIHYDROPTERIDINE PYROPHOSPHOKINASE"/>
    <property type="match status" value="1"/>
</dbReference>
<evidence type="ECO:0000256" key="11">
    <source>
        <dbReference type="ARBA" id="ARBA00029766"/>
    </source>
</evidence>
<keyword evidence="15" id="KW-1185">Reference proteome</keyword>
<sequence>MTIALLSLGSNLCPQQHLSAALAALRQRFGPIVVSPTYRTAAVGFDGPPFLNNAVSLCTEWELEALNAWLHALEDAHGRDRSGPRFSGRTLDIDVVFYGDRIIEGPGHLRIPRPELCHAFVLKPLADIAADFVDPLSGRSLGALWQAHAQFGEAFEVVALGEPGPGTGDRVPGALSPGTC</sequence>
<dbReference type="PANTHER" id="PTHR43071">
    <property type="entry name" value="2-AMINO-4-HYDROXY-6-HYDROXYMETHYLDIHYDROPTERIDINE PYROPHOSPHOKINASE"/>
    <property type="match status" value="1"/>
</dbReference>
<dbReference type="InterPro" id="IPR000550">
    <property type="entry name" value="Hppk"/>
</dbReference>